<dbReference type="Gene3D" id="6.10.140.1230">
    <property type="match status" value="1"/>
</dbReference>
<organism evidence="2 3">
    <name type="scientific">Thamnidium elegans</name>
    <dbReference type="NCBI Taxonomy" id="101142"/>
    <lineage>
        <taxon>Eukaryota</taxon>
        <taxon>Fungi</taxon>
        <taxon>Fungi incertae sedis</taxon>
        <taxon>Mucoromycota</taxon>
        <taxon>Mucoromycotina</taxon>
        <taxon>Mucoromycetes</taxon>
        <taxon>Mucorales</taxon>
        <taxon>Mucorineae</taxon>
        <taxon>Mucoraceae</taxon>
        <taxon>Thamnidium</taxon>
    </lineage>
</organism>
<keyword evidence="3" id="KW-1185">Reference proteome</keyword>
<gene>
    <name evidence="2" type="ORF">INT48_006396</name>
</gene>
<dbReference type="AlphaFoldDB" id="A0A8H7SMR8"/>
<evidence type="ECO:0000313" key="3">
    <source>
        <dbReference type="Proteomes" id="UP000613177"/>
    </source>
</evidence>
<comment type="caution">
    <text evidence="2">The sequence shown here is derived from an EMBL/GenBank/DDBJ whole genome shotgun (WGS) entry which is preliminary data.</text>
</comment>
<dbReference type="GO" id="GO:0007034">
    <property type="term" value="P:vacuolar transport"/>
    <property type="evidence" value="ECO:0007669"/>
    <property type="project" value="InterPro"/>
</dbReference>
<feature type="compositionally biased region" description="Basic and acidic residues" evidence="1">
    <location>
        <begin position="178"/>
        <end position="193"/>
    </location>
</feature>
<evidence type="ECO:0000256" key="1">
    <source>
        <dbReference type="SAM" id="MobiDB-lite"/>
    </source>
</evidence>
<dbReference type="OrthoDB" id="10266568at2759"/>
<reference evidence="2" key="1">
    <citation type="submission" date="2021-01" db="EMBL/GenBank/DDBJ databases">
        <title>Metabolic potential, ecology and presence of endohyphal bacteria is reflected in genomic diversity of Mucoromycotina.</title>
        <authorList>
            <person name="Muszewska A."/>
            <person name="Okrasinska A."/>
            <person name="Steczkiewicz K."/>
            <person name="Drgas O."/>
            <person name="Orlowska M."/>
            <person name="Perlinska-Lenart U."/>
            <person name="Aleksandrzak-Piekarczyk T."/>
            <person name="Szatraj K."/>
            <person name="Zielenkiewicz U."/>
            <person name="Pilsyk S."/>
            <person name="Malc E."/>
            <person name="Mieczkowski P."/>
            <person name="Kruszewska J.S."/>
            <person name="Biernat P."/>
            <person name="Pawlowska J."/>
        </authorList>
    </citation>
    <scope>NUCLEOTIDE SEQUENCE</scope>
    <source>
        <strain evidence="2">WA0000018081</strain>
    </source>
</reference>
<dbReference type="InterPro" id="IPR005024">
    <property type="entry name" value="Snf7_fam"/>
</dbReference>
<accession>A0A8H7SMR8</accession>
<dbReference type="Proteomes" id="UP000613177">
    <property type="component" value="Unassembled WGS sequence"/>
</dbReference>
<proteinExistence type="predicted"/>
<evidence type="ECO:0000313" key="2">
    <source>
        <dbReference type="EMBL" id="KAG2231285.1"/>
    </source>
</evidence>
<dbReference type="EMBL" id="JAEPRE010000157">
    <property type="protein sequence ID" value="KAG2231285.1"/>
    <property type="molecule type" value="Genomic_DNA"/>
</dbReference>
<feature type="region of interest" description="Disordered" evidence="1">
    <location>
        <begin position="170"/>
        <end position="193"/>
    </location>
</feature>
<dbReference type="PANTHER" id="PTHR10476">
    <property type="entry name" value="CHARGED MULTIVESICULAR BODY PROTEIN"/>
    <property type="match status" value="1"/>
</dbReference>
<sequence length="202" mass="22938">MNGLENQLFQLKFTAKQLNKQSKRCQKDETLEKNKLKKAIQDGNMEGARIYASNAIRKKNEALNLLKLSSRIDAVASRVQTAITMRKVSNSMAMVVRGMGRAMDTMNLEQISMVMDKFESQFEDLDVQTGYMEGAMAGTTTLNTPLDEVDSLMHQVADEHGLELNDTLNELEPSKVLNEPKQKEKEKDEDRLLTERLKALRQ</sequence>
<name>A0A8H7SMR8_9FUNG</name>
<dbReference type="Pfam" id="PF03357">
    <property type="entry name" value="Snf7"/>
    <property type="match status" value="1"/>
</dbReference>
<protein>
    <submittedName>
        <fullName evidence="2">Uncharacterized protein</fullName>
    </submittedName>
</protein>